<proteinExistence type="predicted"/>
<keyword evidence="1" id="KW-1133">Transmembrane helix</keyword>
<dbReference type="RefSeq" id="WP_304561877.1">
    <property type="nucleotide sequence ID" value="NZ_JAUQSZ010000009.1"/>
</dbReference>
<accession>A0ABT9A2F5</accession>
<feature type="transmembrane region" description="Helical" evidence="1">
    <location>
        <begin position="122"/>
        <end position="142"/>
    </location>
</feature>
<evidence type="ECO:0000313" key="3">
    <source>
        <dbReference type="Proteomes" id="UP001176468"/>
    </source>
</evidence>
<gene>
    <name evidence="2" type="ORF">Q5H94_13905</name>
</gene>
<keyword evidence="3" id="KW-1185">Reference proteome</keyword>
<name>A0ABT9A2F5_9SPHN</name>
<feature type="transmembrane region" description="Helical" evidence="1">
    <location>
        <begin position="162"/>
        <end position="186"/>
    </location>
</feature>
<protein>
    <submittedName>
        <fullName evidence="2">Uncharacterized protein</fullName>
    </submittedName>
</protein>
<evidence type="ECO:0000256" key="1">
    <source>
        <dbReference type="SAM" id="Phobius"/>
    </source>
</evidence>
<feature type="transmembrane region" description="Helical" evidence="1">
    <location>
        <begin position="62"/>
        <end position="84"/>
    </location>
</feature>
<dbReference type="EMBL" id="JAUQSZ010000009">
    <property type="protein sequence ID" value="MDO7843425.1"/>
    <property type="molecule type" value="Genomic_DNA"/>
</dbReference>
<feature type="transmembrane region" description="Helical" evidence="1">
    <location>
        <begin position="90"/>
        <end position="110"/>
    </location>
</feature>
<sequence>MITYITSPDLQMEESGAVAPIGQLLLTAQFLCSAAQVFLMIPVAICFYRWDQRRLPGVGRNLVARHWTMLGVVALGAVGVLRLIAMIDVAISDIVFMLPMGLVGAWLIAINWANPMALPKWLRIWGTVAGVGLVGVGLNFIFNGGLAVFTEGPMAYGNNVQFHIGLGLFGFPGFVLFATWSVLLGLRLLTLSRGQTH</sequence>
<dbReference type="Proteomes" id="UP001176468">
    <property type="component" value="Unassembled WGS sequence"/>
</dbReference>
<feature type="transmembrane region" description="Helical" evidence="1">
    <location>
        <begin position="28"/>
        <end position="50"/>
    </location>
</feature>
<keyword evidence="1" id="KW-0472">Membrane</keyword>
<comment type="caution">
    <text evidence="2">The sequence shown here is derived from an EMBL/GenBank/DDBJ whole genome shotgun (WGS) entry which is preliminary data.</text>
</comment>
<organism evidence="2 3">
    <name type="scientific">Sphingomonas immobilis</name>
    <dbReference type="NCBI Taxonomy" id="3063997"/>
    <lineage>
        <taxon>Bacteria</taxon>
        <taxon>Pseudomonadati</taxon>
        <taxon>Pseudomonadota</taxon>
        <taxon>Alphaproteobacteria</taxon>
        <taxon>Sphingomonadales</taxon>
        <taxon>Sphingomonadaceae</taxon>
        <taxon>Sphingomonas</taxon>
    </lineage>
</organism>
<keyword evidence="1" id="KW-0812">Transmembrane</keyword>
<evidence type="ECO:0000313" key="2">
    <source>
        <dbReference type="EMBL" id="MDO7843425.1"/>
    </source>
</evidence>
<reference evidence="2" key="1">
    <citation type="submission" date="2023-07" db="EMBL/GenBank/DDBJ databases">
        <authorList>
            <person name="Kim M.K."/>
        </authorList>
    </citation>
    <scope>NUCLEOTIDE SEQUENCE</scope>
    <source>
        <strain evidence="2">CA1-15</strain>
    </source>
</reference>